<dbReference type="SUPFAM" id="SSF63446">
    <property type="entry name" value="Type I dockerin domain"/>
    <property type="match status" value="1"/>
</dbReference>
<dbReference type="Pfam" id="PF08239">
    <property type="entry name" value="SH3_3"/>
    <property type="match status" value="1"/>
</dbReference>
<dbReference type="Gene3D" id="2.30.30.40">
    <property type="entry name" value="SH3 Domains"/>
    <property type="match status" value="1"/>
</dbReference>
<dbReference type="PROSITE" id="PS51766">
    <property type="entry name" value="DOCKERIN"/>
    <property type="match status" value="1"/>
</dbReference>
<proteinExistence type="predicted"/>
<dbReference type="AlphaFoldDB" id="A0A1M6NA39"/>
<dbReference type="GO" id="GO:0000272">
    <property type="term" value="P:polysaccharide catabolic process"/>
    <property type="evidence" value="ECO:0007669"/>
    <property type="project" value="InterPro"/>
</dbReference>
<dbReference type="CDD" id="cd14256">
    <property type="entry name" value="Dockerin_I"/>
    <property type="match status" value="1"/>
</dbReference>
<name>A0A1M6NA39_9FIRM</name>
<dbReference type="Gene3D" id="1.10.1330.10">
    <property type="entry name" value="Dockerin domain"/>
    <property type="match status" value="1"/>
</dbReference>
<organism evidence="2 3">
    <name type="scientific">Anaerobranca californiensis DSM 14826</name>
    <dbReference type="NCBI Taxonomy" id="1120989"/>
    <lineage>
        <taxon>Bacteria</taxon>
        <taxon>Bacillati</taxon>
        <taxon>Bacillota</taxon>
        <taxon>Clostridia</taxon>
        <taxon>Eubacteriales</taxon>
        <taxon>Proteinivoracaceae</taxon>
        <taxon>Anaerobranca</taxon>
    </lineage>
</organism>
<dbReference type="InterPro" id="IPR003646">
    <property type="entry name" value="SH3-like_bac-type"/>
</dbReference>
<keyword evidence="3" id="KW-1185">Reference proteome</keyword>
<dbReference type="InterPro" id="IPR016134">
    <property type="entry name" value="Dockerin_dom"/>
</dbReference>
<feature type="domain" description="Dockerin" evidence="1">
    <location>
        <begin position="726"/>
        <end position="794"/>
    </location>
</feature>
<dbReference type="InterPro" id="IPR013693">
    <property type="entry name" value="SpoIID/LytB_N"/>
</dbReference>
<dbReference type="Pfam" id="PF02368">
    <property type="entry name" value="Big_2"/>
    <property type="match status" value="1"/>
</dbReference>
<dbReference type="InterPro" id="IPR013486">
    <property type="entry name" value="SpoIID/LytB"/>
</dbReference>
<dbReference type="InterPro" id="IPR008964">
    <property type="entry name" value="Invasin/intimin_cell_adhesion"/>
</dbReference>
<accession>A0A1M6NA39</accession>
<dbReference type="Pfam" id="PF00404">
    <property type="entry name" value="Dockerin_1"/>
    <property type="match status" value="1"/>
</dbReference>
<dbReference type="InterPro" id="IPR036439">
    <property type="entry name" value="Dockerin_dom_sf"/>
</dbReference>
<evidence type="ECO:0000259" key="1">
    <source>
        <dbReference type="PROSITE" id="PS51766"/>
    </source>
</evidence>
<dbReference type="SMART" id="SM00635">
    <property type="entry name" value="BID_2"/>
    <property type="match status" value="1"/>
</dbReference>
<dbReference type="PANTHER" id="PTHR30032">
    <property type="entry name" value="N-ACETYLMURAMOYL-L-ALANINE AMIDASE-RELATED"/>
    <property type="match status" value="1"/>
</dbReference>
<dbReference type="InterPro" id="IPR002105">
    <property type="entry name" value="Dockerin_1_rpt"/>
</dbReference>
<evidence type="ECO:0000313" key="3">
    <source>
        <dbReference type="Proteomes" id="UP000243547"/>
    </source>
</evidence>
<dbReference type="RefSeq" id="WP_072906926.1">
    <property type="nucleotide sequence ID" value="NZ_FRAI01000009.1"/>
</dbReference>
<dbReference type="SUPFAM" id="SSF49373">
    <property type="entry name" value="Invasin/intimin cell-adhesion fragments"/>
    <property type="match status" value="1"/>
</dbReference>
<dbReference type="InterPro" id="IPR051922">
    <property type="entry name" value="Bact_Sporulation_Assoc"/>
</dbReference>
<dbReference type="Pfam" id="PF08486">
    <property type="entry name" value="SpoIID"/>
    <property type="match status" value="1"/>
</dbReference>
<dbReference type="Gene3D" id="2.60.40.2340">
    <property type="match status" value="1"/>
</dbReference>
<sequence>MKGKLKFLSLFLSILILTNFLQPLFSVYANNNYSIIRVLISINKNTIPITLNGDYSISEDPSITLSNGNYFISVTSNNQVRILGSGVDKVVGSSLTLVRHSADSTLTVRGTDHGDVTYLGNMKFTVNSQTGMLRVVNHVPLEQYLYGVVAYEMSNSFPLEALKAQAVAARGYAIKKIMAAGSSSDFDILDTPQHQVYRGYNPAFARVIKAVDETKGQVLTYDNKIIETFYSASNGGQTELPGNAWGRGSDANQELPYLVQKDDPYDLENPSSIFHRFYIPKEVIGSDHDSIPMDSDNGLRIVKTNGNINVRSGPGTNHSIIGRAPLYTSYQHLETVVNQFGETWHKIIFNGNEAYISGAFSHVSPGGKHFYANPVLWDLQQQAFEILKDNVEKATDIKIISVNNLKNGNKRWPDTESRSHVTADANITVEYEILDENEEKILKEEVLDVSIQLMIPSGSEYINNHPYLSSNTRMRWIESKGEDGFELLAGRFGHGVGMSQRGAQQMAAAHNKTYAEILAFYFEGTKLSTFNTDIPPLPPKPGDDSATIDPSYELTKILSFKINNQVGETMIDDENSKITLTMPSDTDLTRLIANFQLAEGAYVKVNDKQQKSGETVNDFSKPVVYKVYGVDGSIREWTVIVKLDVIPVKGVEIKKIDKMVPIGSTKNLEYVITPENATNKEVIWSSSDDKIIKVDKTGKISPLAVGTATITATTVDGNFKDSITVNVYKYGDVNGDGVVNVSDAIIILKYIVGDHPKSDLLYAAGDVNGDGRIDVSDAILILQRTVGSIDKFPVE</sequence>
<gene>
    <name evidence="2" type="ORF">SAMN02745227_01082</name>
</gene>
<reference evidence="3" key="1">
    <citation type="submission" date="2016-11" db="EMBL/GenBank/DDBJ databases">
        <authorList>
            <person name="Varghese N."/>
            <person name="Submissions S."/>
        </authorList>
    </citation>
    <scope>NUCLEOTIDE SEQUENCE [LARGE SCALE GENOMIC DNA]</scope>
    <source>
        <strain evidence="3">DSM 14826</strain>
    </source>
</reference>
<dbReference type="GO" id="GO:0030288">
    <property type="term" value="C:outer membrane-bounded periplasmic space"/>
    <property type="evidence" value="ECO:0007669"/>
    <property type="project" value="TreeGrafter"/>
</dbReference>
<protein>
    <submittedName>
        <fullName evidence="2">SpoIID/LytB domain protein</fullName>
    </submittedName>
</protein>
<dbReference type="PANTHER" id="PTHR30032:SF4">
    <property type="entry name" value="AMIDASE ENHANCER"/>
    <property type="match status" value="1"/>
</dbReference>
<dbReference type="GO" id="GO:0004553">
    <property type="term" value="F:hydrolase activity, hydrolyzing O-glycosyl compounds"/>
    <property type="evidence" value="ECO:0007669"/>
    <property type="project" value="InterPro"/>
</dbReference>
<dbReference type="Proteomes" id="UP000243547">
    <property type="component" value="Unassembled WGS sequence"/>
</dbReference>
<dbReference type="NCBIfam" id="TIGR02669">
    <property type="entry name" value="SpoIID_LytB"/>
    <property type="match status" value="1"/>
</dbReference>
<dbReference type="GO" id="GO:0030435">
    <property type="term" value="P:sporulation resulting in formation of a cellular spore"/>
    <property type="evidence" value="ECO:0007669"/>
    <property type="project" value="InterPro"/>
</dbReference>
<dbReference type="OrthoDB" id="9794671at2"/>
<dbReference type="InterPro" id="IPR003343">
    <property type="entry name" value="Big_2"/>
</dbReference>
<dbReference type="Gene3D" id="2.60.40.1080">
    <property type="match status" value="1"/>
</dbReference>
<dbReference type="EMBL" id="FRAI01000009">
    <property type="protein sequence ID" value="SHJ92524.1"/>
    <property type="molecule type" value="Genomic_DNA"/>
</dbReference>
<dbReference type="STRING" id="1120989.SAMN02745227_01082"/>
<evidence type="ECO:0000313" key="2">
    <source>
        <dbReference type="EMBL" id="SHJ92524.1"/>
    </source>
</evidence>